<proteinExistence type="predicted"/>
<keyword evidence="2" id="KW-0472">Membrane</keyword>
<evidence type="ECO:0000256" key="2">
    <source>
        <dbReference type="SAM" id="Phobius"/>
    </source>
</evidence>
<dbReference type="RefSeq" id="WP_121657731.1">
    <property type="nucleotide sequence ID" value="NZ_BMEK01000001.1"/>
</dbReference>
<dbReference type="AlphaFoldDB" id="A0A3L7J3X1"/>
<comment type="caution">
    <text evidence="3">The sequence shown here is derived from an EMBL/GenBank/DDBJ whole genome shotgun (WGS) entry which is preliminary data.</text>
</comment>
<dbReference type="OrthoDB" id="5196233at2"/>
<dbReference type="EMBL" id="RCWJ01000001">
    <property type="protein sequence ID" value="RLQ85358.1"/>
    <property type="molecule type" value="Genomic_DNA"/>
</dbReference>
<protein>
    <recommendedName>
        <fullName evidence="5">Fimbrial assembly protein</fullName>
    </recommendedName>
</protein>
<feature type="transmembrane region" description="Helical" evidence="2">
    <location>
        <begin position="36"/>
        <end position="57"/>
    </location>
</feature>
<organism evidence="3 4">
    <name type="scientific">Mycetocola zhadangensis</name>
    <dbReference type="NCBI Taxonomy" id="1164595"/>
    <lineage>
        <taxon>Bacteria</taxon>
        <taxon>Bacillati</taxon>
        <taxon>Actinomycetota</taxon>
        <taxon>Actinomycetes</taxon>
        <taxon>Micrococcales</taxon>
        <taxon>Microbacteriaceae</taxon>
        <taxon>Mycetocola</taxon>
    </lineage>
</organism>
<evidence type="ECO:0000313" key="3">
    <source>
        <dbReference type="EMBL" id="RLQ85358.1"/>
    </source>
</evidence>
<feature type="region of interest" description="Disordered" evidence="1">
    <location>
        <begin position="212"/>
        <end position="244"/>
    </location>
</feature>
<accession>A0A3L7J3X1</accession>
<name>A0A3L7J3X1_9MICO</name>
<evidence type="ECO:0000313" key="4">
    <source>
        <dbReference type="Proteomes" id="UP000282460"/>
    </source>
</evidence>
<sequence length="244" mass="26608">MSKAAETLVVGGTPRADLLPLEIHKEHKGRQLRRKMILGVFGVIILVIVGTGTSYFLSLTSAMQLIAAQERTTELLAEQQLYSEVRVVQDELGNVRAGQRVGAATEVDWKAYVESIEASLPANVTLEEVTVDAASPLTDYAQAEAPLQGLRVATLTFGAFTTALPDTDAWLVALSGLPGFADANPDSIKFNEEEQLYETKVTMHIDERAWSERFVPEEEKLANQEKDAAEETTNGSEAATKEND</sequence>
<reference evidence="3 4" key="1">
    <citation type="submission" date="2018-10" db="EMBL/GenBank/DDBJ databases">
        <authorList>
            <person name="Li J."/>
        </authorList>
    </citation>
    <scope>NUCLEOTIDE SEQUENCE [LARGE SCALE GENOMIC DNA]</scope>
    <source>
        <strain evidence="3 4">ZD1-4</strain>
    </source>
</reference>
<feature type="compositionally biased region" description="Basic and acidic residues" evidence="1">
    <location>
        <begin position="212"/>
        <end position="229"/>
    </location>
</feature>
<gene>
    <name evidence="3" type="ORF">D9V28_00220</name>
</gene>
<keyword evidence="2" id="KW-1133">Transmembrane helix</keyword>
<evidence type="ECO:0000256" key="1">
    <source>
        <dbReference type="SAM" id="MobiDB-lite"/>
    </source>
</evidence>
<dbReference type="Proteomes" id="UP000282460">
    <property type="component" value="Unassembled WGS sequence"/>
</dbReference>
<evidence type="ECO:0008006" key="5">
    <source>
        <dbReference type="Google" id="ProtNLM"/>
    </source>
</evidence>
<keyword evidence="2" id="KW-0812">Transmembrane</keyword>
<keyword evidence="4" id="KW-1185">Reference proteome</keyword>